<evidence type="ECO:0000256" key="5">
    <source>
        <dbReference type="ARBA" id="ARBA00022840"/>
    </source>
</evidence>
<dbReference type="PIRSF" id="PIRSF000538">
    <property type="entry name" value="GlpK"/>
    <property type="match status" value="1"/>
</dbReference>
<evidence type="ECO:0000259" key="7">
    <source>
        <dbReference type="Pfam" id="PF00370"/>
    </source>
</evidence>
<dbReference type="InterPro" id="IPR018484">
    <property type="entry name" value="FGGY_N"/>
</dbReference>
<evidence type="ECO:0000256" key="2">
    <source>
        <dbReference type="ARBA" id="ARBA00022679"/>
    </source>
</evidence>
<gene>
    <name evidence="9" type="primary">xylB_1</name>
    <name evidence="6" type="synonym">xylB</name>
    <name evidence="9" type="ORF">ACLFYP115_00081</name>
</gene>
<dbReference type="NCBIfam" id="TIGR01312">
    <property type="entry name" value="XylB"/>
    <property type="match status" value="1"/>
</dbReference>
<dbReference type="GO" id="GO:0042732">
    <property type="term" value="P:D-xylose metabolic process"/>
    <property type="evidence" value="ECO:0007669"/>
    <property type="project" value="UniProtKB-KW"/>
</dbReference>
<keyword evidence="4 6" id="KW-0418">Kinase</keyword>
<dbReference type="InterPro" id="IPR043129">
    <property type="entry name" value="ATPase_NBD"/>
</dbReference>
<dbReference type="AlphaFoldDB" id="A0A6N2QWV1"/>
<dbReference type="GO" id="GO:0004856">
    <property type="term" value="F:D-xylulokinase activity"/>
    <property type="evidence" value="ECO:0007669"/>
    <property type="project" value="UniProtKB-EC"/>
</dbReference>
<dbReference type="Pfam" id="PF00370">
    <property type="entry name" value="FGGY_N"/>
    <property type="match status" value="1"/>
</dbReference>
<dbReference type="GO" id="GO:0005997">
    <property type="term" value="P:xylulose metabolic process"/>
    <property type="evidence" value="ECO:0007669"/>
    <property type="project" value="InterPro"/>
</dbReference>
<dbReference type="InterPro" id="IPR006000">
    <property type="entry name" value="Xylulokinase"/>
</dbReference>
<evidence type="ECO:0000256" key="4">
    <source>
        <dbReference type="ARBA" id="ARBA00022777"/>
    </source>
</evidence>
<keyword evidence="6" id="KW-0119">Carbohydrate metabolism</keyword>
<dbReference type="PANTHER" id="PTHR43095">
    <property type="entry name" value="SUGAR KINASE"/>
    <property type="match status" value="1"/>
</dbReference>
<evidence type="ECO:0000259" key="8">
    <source>
        <dbReference type="Pfam" id="PF02782"/>
    </source>
</evidence>
<dbReference type="InterPro" id="IPR050406">
    <property type="entry name" value="FGGY_Carb_Kinase"/>
</dbReference>
<proteinExistence type="inferred from homology"/>
<sequence>MEQYIGIDIGTSSAKLTLINYAGEIRKESSREYEISQPAPGWKEIDPESWMDAVEEAMAELLSGEDPEHIGAIGVTGQMHTAVFLGWDGSPIRPALMWNDTRTMDLVKETKEKISKVPEVSYISNIISTGSPAINLLWLKKNEPEQFRKMKTFLIGPDYIVFRLTGQYQTDYCEASTSSLFDLKTGTWSSKIREILGFPEEIYPKVKGSQETAGYVAEVWRRKFGFKNQVKVIVGTGDNPAAAISTGCFSNRYPVLSLGTSGVLMFPKEKMDFGTKGKNIMFSADGKNIMTLVQGVVQSTGSSFGWWVRQILKTDDFSAETSEVDMESLGENNLIFYPHLAGDKTIYGDPALRGALIGIGTETTRQDITAAVMEGICFGVRQLTEVMHIGKTALQSLKVTGGGSKNEVWMQILADVLNTKVEQLESGAGAGYGIALMAASVSGRDVTLEQMVGRTVRTKKCFNPRRYHAELYEIKYQKYKKVYKALTDVFGDQKG</sequence>
<keyword evidence="2 6" id="KW-0808">Transferase</keyword>
<keyword evidence="5 6" id="KW-0067">ATP-binding</keyword>
<evidence type="ECO:0000256" key="1">
    <source>
        <dbReference type="ARBA" id="ARBA00009156"/>
    </source>
</evidence>
<dbReference type="EMBL" id="CACRSQ010000002">
    <property type="protein sequence ID" value="VYS72481.1"/>
    <property type="molecule type" value="Genomic_DNA"/>
</dbReference>
<reference evidence="9" key="1">
    <citation type="submission" date="2019-11" db="EMBL/GenBank/DDBJ databases">
        <authorList>
            <person name="Feng L."/>
        </authorList>
    </citation>
    <scope>NUCLEOTIDE SEQUENCE</scope>
    <source>
        <strain evidence="9">AcaccaeLFYP115</strain>
    </source>
</reference>
<feature type="domain" description="Carbohydrate kinase FGGY C-terminal" evidence="8">
    <location>
        <begin position="256"/>
        <end position="439"/>
    </location>
</feature>
<evidence type="ECO:0000256" key="6">
    <source>
        <dbReference type="RuleBase" id="RU364073"/>
    </source>
</evidence>
<name>A0A6N2QWV1_9FIRM</name>
<dbReference type="CDD" id="cd07808">
    <property type="entry name" value="ASKHA_NBD_FGGY_EcXK-like"/>
    <property type="match status" value="1"/>
</dbReference>
<dbReference type="Pfam" id="PF02782">
    <property type="entry name" value="FGGY_C"/>
    <property type="match status" value="1"/>
</dbReference>
<accession>A0A6N2QWV1</accession>
<evidence type="ECO:0000256" key="3">
    <source>
        <dbReference type="ARBA" id="ARBA00022741"/>
    </source>
</evidence>
<comment type="similarity">
    <text evidence="1 6">Belongs to the FGGY kinase family.</text>
</comment>
<dbReference type="RefSeq" id="WP_156340155.1">
    <property type="nucleotide sequence ID" value="NZ_CACRSQ010000002.1"/>
</dbReference>
<dbReference type="InterPro" id="IPR018485">
    <property type="entry name" value="FGGY_C"/>
</dbReference>
<organism evidence="9">
    <name type="scientific">Anaerostipes caccae</name>
    <dbReference type="NCBI Taxonomy" id="105841"/>
    <lineage>
        <taxon>Bacteria</taxon>
        <taxon>Bacillati</taxon>
        <taxon>Bacillota</taxon>
        <taxon>Clostridia</taxon>
        <taxon>Lachnospirales</taxon>
        <taxon>Lachnospiraceae</taxon>
        <taxon>Anaerostipes</taxon>
    </lineage>
</organism>
<dbReference type="SUPFAM" id="SSF53067">
    <property type="entry name" value="Actin-like ATPase domain"/>
    <property type="match status" value="2"/>
</dbReference>
<keyword evidence="3 6" id="KW-0547">Nucleotide-binding</keyword>
<comment type="catalytic activity">
    <reaction evidence="6">
        <text>D-xylulose + ATP = D-xylulose 5-phosphate + ADP + H(+)</text>
        <dbReference type="Rhea" id="RHEA:10964"/>
        <dbReference type="ChEBI" id="CHEBI:15378"/>
        <dbReference type="ChEBI" id="CHEBI:17140"/>
        <dbReference type="ChEBI" id="CHEBI:30616"/>
        <dbReference type="ChEBI" id="CHEBI:57737"/>
        <dbReference type="ChEBI" id="CHEBI:456216"/>
        <dbReference type="EC" id="2.7.1.17"/>
    </reaction>
</comment>
<dbReference type="PANTHER" id="PTHR43095:SF5">
    <property type="entry name" value="XYLULOSE KINASE"/>
    <property type="match status" value="1"/>
</dbReference>
<dbReference type="GO" id="GO:0005524">
    <property type="term" value="F:ATP binding"/>
    <property type="evidence" value="ECO:0007669"/>
    <property type="project" value="UniProtKB-KW"/>
</dbReference>
<dbReference type="Gene3D" id="3.30.420.40">
    <property type="match status" value="2"/>
</dbReference>
<feature type="domain" description="Carbohydrate kinase FGGY N-terminal" evidence="7">
    <location>
        <begin position="4"/>
        <end position="244"/>
    </location>
</feature>
<protein>
    <recommendedName>
        <fullName evidence="6">Xylulose kinase</fullName>
        <shortName evidence="6">Xylulokinase</shortName>
        <ecNumber evidence="6">2.7.1.17</ecNumber>
    </recommendedName>
</protein>
<evidence type="ECO:0000313" key="9">
    <source>
        <dbReference type="EMBL" id="VYS72481.1"/>
    </source>
</evidence>
<dbReference type="EC" id="2.7.1.17" evidence="6"/>
<dbReference type="InterPro" id="IPR000577">
    <property type="entry name" value="Carb_kinase_FGGY"/>
</dbReference>
<keyword evidence="6" id="KW-0859">Xylose metabolism</keyword>